<evidence type="ECO:0000259" key="1">
    <source>
        <dbReference type="Pfam" id="PF02627"/>
    </source>
</evidence>
<dbReference type="PANTHER" id="PTHR33570:SF9">
    <property type="entry name" value="BLL4600 PROTEIN"/>
    <property type="match status" value="1"/>
</dbReference>
<dbReference type="Proteomes" id="UP000676409">
    <property type="component" value="Chromosome"/>
</dbReference>
<dbReference type="AlphaFoldDB" id="A0A975IX47"/>
<accession>A0A975IX47</accession>
<dbReference type="GO" id="GO:0051920">
    <property type="term" value="F:peroxiredoxin activity"/>
    <property type="evidence" value="ECO:0007669"/>
    <property type="project" value="InterPro"/>
</dbReference>
<sequence length="86" mass="9410">MQHFTDGLLFHEVWLRPGLTPRDRSLAMMIALAALGQSNFLPVYLGRAIEHRLTQEEFGGAPAHVAFYAGWGAAIQAAITAKALFT</sequence>
<gene>
    <name evidence="2" type="ORF">KCG34_11390</name>
</gene>
<dbReference type="InterPro" id="IPR052512">
    <property type="entry name" value="4CMD/NDH-1_regulator"/>
</dbReference>
<dbReference type="EMBL" id="CP073078">
    <property type="protein sequence ID" value="QUD90752.1"/>
    <property type="molecule type" value="Genomic_DNA"/>
</dbReference>
<name>A0A975IX47_9CAUL</name>
<dbReference type="KEGG" id="caul:KCG34_11390"/>
<keyword evidence="3" id="KW-1185">Reference proteome</keyword>
<protein>
    <submittedName>
        <fullName evidence="2">Carboxymuconolactone decarboxylase family protein</fullName>
    </submittedName>
</protein>
<dbReference type="Gene3D" id="1.20.1290.10">
    <property type="entry name" value="AhpD-like"/>
    <property type="match status" value="1"/>
</dbReference>
<reference evidence="2" key="1">
    <citation type="submission" date="2021-04" db="EMBL/GenBank/DDBJ databases">
        <title>The complete genome sequence of Caulobacter sp. S6.</title>
        <authorList>
            <person name="Tang Y."/>
            <person name="Ouyang W."/>
            <person name="Liu Q."/>
            <person name="Huang B."/>
            <person name="Guo Z."/>
            <person name="Lei P."/>
        </authorList>
    </citation>
    <scope>NUCLEOTIDE SEQUENCE</scope>
    <source>
        <strain evidence="2">S6</strain>
    </source>
</reference>
<proteinExistence type="predicted"/>
<dbReference type="PANTHER" id="PTHR33570">
    <property type="entry name" value="4-CARBOXYMUCONOLACTONE DECARBOXYLASE FAMILY PROTEIN"/>
    <property type="match status" value="1"/>
</dbReference>
<organism evidence="2 3">
    <name type="scientific">Phenylobacterium montanum</name>
    <dbReference type="NCBI Taxonomy" id="2823693"/>
    <lineage>
        <taxon>Bacteria</taxon>
        <taxon>Pseudomonadati</taxon>
        <taxon>Pseudomonadota</taxon>
        <taxon>Alphaproteobacteria</taxon>
        <taxon>Caulobacterales</taxon>
        <taxon>Caulobacteraceae</taxon>
        <taxon>Phenylobacterium</taxon>
    </lineage>
</organism>
<evidence type="ECO:0000313" key="2">
    <source>
        <dbReference type="EMBL" id="QUD90752.1"/>
    </source>
</evidence>
<dbReference type="InterPro" id="IPR029032">
    <property type="entry name" value="AhpD-like"/>
</dbReference>
<dbReference type="InterPro" id="IPR003779">
    <property type="entry name" value="CMD-like"/>
</dbReference>
<evidence type="ECO:0000313" key="3">
    <source>
        <dbReference type="Proteomes" id="UP000676409"/>
    </source>
</evidence>
<dbReference type="SUPFAM" id="SSF69118">
    <property type="entry name" value="AhpD-like"/>
    <property type="match status" value="1"/>
</dbReference>
<feature type="domain" description="Carboxymuconolactone decarboxylase-like" evidence="1">
    <location>
        <begin position="2"/>
        <end position="81"/>
    </location>
</feature>
<dbReference type="Pfam" id="PF02627">
    <property type="entry name" value="CMD"/>
    <property type="match status" value="1"/>
</dbReference>